<accession>A0A9P8CKM0</accession>
<dbReference type="Proteomes" id="UP000887229">
    <property type="component" value="Unassembled WGS sequence"/>
</dbReference>
<sequence length="153" mass="16514">MLSWDCLIGSRSSLQSSGAWCLAWSSRSALSDNSACPCHCRRMQPPTGRRSSNWSTGDRLSRVAGCNAVADRFCVGASWSPDQGQISGAPDPVARDTWAQVSFNVGSQSLNGATVPIYAMSSFQSSPCKSRAADGVKQRLDVRKISSRLRLIR</sequence>
<dbReference type="RefSeq" id="XP_046114633.1">
    <property type="nucleotide sequence ID" value="XM_046259226.1"/>
</dbReference>
<organism evidence="1 2">
    <name type="scientific">Emericellopsis atlantica</name>
    <dbReference type="NCBI Taxonomy" id="2614577"/>
    <lineage>
        <taxon>Eukaryota</taxon>
        <taxon>Fungi</taxon>
        <taxon>Dikarya</taxon>
        <taxon>Ascomycota</taxon>
        <taxon>Pezizomycotina</taxon>
        <taxon>Sordariomycetes</taxon>
        <taxon>Hypocreomycetidae</taxon>
        <taxon>Hypocreales</taxon>
        <taxon>Bionectriaceae</taxon>
        <taxon>Emericellopsis</taxon>
    </lineage>
</organism>
<evidence type="ECO:0000313" key="2">
    <source>
        <dbReference type="Proteomes" id="UP000887229"/>
    </source>
</evidence>
<evidence type="ECO:0000313" key="1">
    <source>
        <dbReference type="EMBL" id="KAG9250709.1"/>
    </source>
</evidence>
<dbReference type="AlphaFoldDB" id="A0A9P8CKM0"/>
<gene>
    <name evidence="1" type="ORF">F5Z01DRAFT_343917</name>
</gene>
<comment type="caution">
    <text evidence="1">The sequence shown here is derived from an EMBL/GenBank/DDBJ whole genome shotgun (WGS) entry which is preliminary data.</text>
</comment>
<keyword evidence="2" id="KW-1185">Reference proteome</keyword>
<proteinExistence type="predicted"/>
<dbReference type="EMBL" id="MU251274">
    <property type="protein sequence ID" value="KAG9250709.1"/>
    <property type="molecule type" value="Genomic_DNA"/>
</dbReference>
<reference evidence="1" key="1">
    <citation type="journal article" date="2021" name="IMA Fungus">
        <title>Genomic characterization of three marine fungi, including Emericellopsis atlantica sp. nov. with signatures of a generalist lifestyle and marine biomass degradation.</title>
        <authorList>
            <person name="Hagestad O.C."/>
            <person name="Hou L."/>
            <person name="Andersen J.H."/>
            <person name="Hansen E.H."/>
            <person name="Altermark B."/>
            <person name="Li C."/>
            <person name="Kuhnert E."/>
            <person name="Cox R.J."/>
            <person name="Crous P.W."/>
            <person name="Spatafora J.W."/>
            <person name="Lail K."/>
            <person name="Amirebrahimi M."/>
            <person name="Lipzen A."/>
            <person name="Pangilinan J."/>
            <person name="Andreopoulos W."/>
            <person name="Hayes R.D."/>
            <person name="Ng V."/>
            <person name="Grigoriev I.V."/>
            <person name="Jackson S.A."/>
            <person name="Sutton T.D.S."/>
            <person name="Dobson A.D.W."/>
            <person name="Rama T."/>
        </authorList>
    </citation>
    <scope>NUCLEOTIDE SEQUENCE</scope>
    <source>
        <strain evidence="1">TS7</strain>
    </source>
</reference>
<protein>
    <submittedName>
        <fullName evidence="1">Uncharacterized protein</fullName>
    </submittedName>
</protein>
<dbReference type="GeneID" id="70290129"/>
<name>A0A9P8CKM0_9HYPO</name>